<comment type="subcellular location">
    <subcellularLocation>
        <location evidence="1">Membrane</location>
    </subcellularLocation>
</comment>
<feature type="compositionally biased region" description="Gly residues" evidence="7">
    <location>
        <begin position="565"/>
        <end position="577"/>
    </location>
</feature>
<organism evidence="10 11">
    <name type="scientific">Chlamydomonas schloesseri</name>
    <dbReference type="NCBI Taxonomy" id="2026947"/>
    <lineage>
        <taxon>Eukaryota</taxon>
        <taxon>Viridiplantae</taxon>
        <taxon>Chlorophyta</taxon>
        <taxon>core chlorophytes</taxon>
        <taxon>Chlorophyceae</taxon>
        <taxon>CS clade</taxon>
        <taxon>Chlamydomonadales</taxon>
        <taxon>Chlamydomonadaceae</taxon>
        <taxon>Chlamydomonas</taxon>
    </lineage>
</organism>
<keyword evidence="6 8" id="KW-0472">Membrane</keyword>
<keyword evidence="9" id="KW-0732">Signal</keyword>
<evidence type="ECO:0000256" key="4">
    <source>
        <dbReference type="ARBA" id="ARBA00022796"/>
    </source>
</evidence>
<evidence type="ECO:0000313" key="11">
    <source>
        <dbReference type="Proteomes" id="UP000613740"/>
    </source>
</evidence>
<keyword evidence="4" id="KW-0406">Ion transport</keyword>
<feature type="transmembrane region" description="Helical" evidence="8">
    <location>
        <begin position="507"/>
        <end position="528"/>
    </location>
</feature>
<evidence type="ECO:0000256" key="3">
    <source>
        <dbReference type="ARBA" id="ARBA00022692"/>
    </source>
</evidence>
<keyword evidence="11" id="KW-1185">Reference proteome</keyword>
<evidence type="ECO:0000256" key="9">
    <source>
        <dbReference type="SAM" id="SignalP"/>
    </source>
</evidence>
<feature type="region of interest" description="Disordered" evidence="7">
    <location>
        <begin position="544"/>
        <end position="595"/>
    </location>
</feature>
<dbReference type="PANTHER" id="PTHR12483:SF115">
    <property type="entry name" value="COPPER TRANSPORT PROTEIN"/>
    <property type="match status" value="1"/>
</dbReference>
<evidence type="ECO:0000256" key="5">
    <source>
        <dbReference type="ARBA" id="ARBA00022989"/>
    </source>
</evidence>
<feature type="chain" id="PRO_5032678126" description="Copper transporter" evidence="9">
    <location>
        <begin position="21"/>
        <end position="611"/>
    </location>
</feature>
<dbReference type="EMBL" id="JAEHOD010000049">
    <property type="protein sequence ID" value="KAG2436575.1"/>
    <property type="molecule type" value="Genomic_DNA"/>
</dbReference>
<comment type="similarity">
    <text evidence="2">Belongs to the copper transporter (Ctr) (TC 1.A.56) family. SLC31A subfamily.</text>
</comment>
<sequence>MTGTGGLLLLLSSWATISVATDVCSTYIWDAAALGSYCTTNGAPAYRSPACSVYRLCNGDASPPLGGSMCATDRLFISLCADQPTLTQCKTFQQAFATPADFTTCQASKAFKITSTGLVQNYLTTNCAGGHRMAGCERCNKTACDTPDPLLAYTDSCIDMLMGGCEPWENLCAAEGAAAAQLLCLPASQRTTTTITSGASGSGSGGVNSSTPPPFSADPCVLDSTAPACKGYLYPDAAARADIAKLCGSMPDMPGCAVVGVCEQGSGKKVAAKYCRPFTLLATLCADMPGMRGCEAYKGLCGKAGSVVAQCADQRAIPGLPTWSVARKDVFSACDDHPMAACAGCSATDCPDPLGSLAGICHEMPNMAVCKDFWGFCNVAGAQDMAEWCEEDDSKYLPSMLMYFHQRTQELLLWKEWRPMTEGQYAGSVIAILAMGMVTTGLKTLKGYLSLRWAHERAALGDAAPVPSSVWLPSREQLSEIAVKCCITGVSLTLDYFMMLIAMTFNIGFFCAVIGGYVLGSLVFGHVLDNYGAILHHERRQAHAKARRGSGDVLRANGADHKRGGSGSAGAANGGSGSAARLTTSSEEEEEEEEVFRVTVADADCNCVHSA</sequence>
<feature type="signal peptide" evidence="9">
    <location>
        <begin position="1"/>
        <end position="20"/>
    </location>
</feature>
<dbReference type="GO" id="GO:0005375">
    <property type="term" value="F:copper ion transmembrane transporter activity"/>
    <property type="evidence" value="ECO:0007669"/>
    <property type="project" value="InterPro"/>
</dbReference>
<reference evidence="10" key="1">
    <citation type="journal article" date="2020" name="bioRxiv">
        <title>Comparative genomics of Chlamydomonas.</title>
        <authorList>
            <person name="Craig R.J."/>
            <person name="Hasan A.R."/>
            <person name="Ness R.W."/>
            <person name="Keightley P.D."/>
        </authorList>
    </citation>
    <scope>NUCLEOTIDE SEQUENCE</scope>
    <source>
        <strain evidence="10">CCAP 11/173</strain>
    </source>
</reference>
<keyword evidence="4" id="KW-0813">Transport</keyword>
<accession>A0A835TD11</accession>
<keyword evidence="4" id="KW-0186">Copper</keyword>
<evidence type="ECO:0000256" key="6">
    <source>
        <dbReference type="ARBA" id="ARBA00023136"/>
    </source>
</evidence>
<dbReference type="InterPro" id="IPR007274">
    <property type="entry name" value="Cop_transporter"/>
</dbReference>
<evidence type="ECO:0000256" key="1">
    <source>
        <dbReference type="ARBA" id="ARBA00004370"/>
    </source>
</evidence>
<dbReference type="OrthoDB" id="73901at2759"/>
<evidence type="ECO:0000256" key="7">
    <source>
        <dbReference type="SAM" id="MobiDB-lite"/>
    </source>
</evidence>
<comment type="caution">
    <text evidence="10">The sequence shown here is derived from an EMBL/GenBank/DDBJ whole genome shotgun (WGS) entry which is preliminary data.</text>
</comment>
<protein>
    <recommendedName>
        <fullName evidence="12">Copper transporter</fullName>
    </recommendedName>
</protein>
<proteinExistence type="inferred from homology"/>
<dbReference type="AlphaFoldDB" id="A0A835TD11"/>
<evidence type="ECO:0000313" key="10">
    <source>
        <dbReference type="EMBL" id="KAG2436575.1"/>
    </source>
</evidence>
<dbReference type="GO" id="GO:0016020">
    <property type="term" value="C:membrane"/>
    <property type="evidence" value="ECO:0007669"/>
    <property type="project" value="UniProtKB-SubCell"/>
</dbReference>
<keyword evidence="4" id="KW-0187">Copper transport</keyword>
<dbReference type="PANTHER" id="PTHR12483">
    <property type="entry name" value="SOLUTE CARRIER FAMILY 31 COPPER TRANSPORTERS"/>
    <property type="match status" value="1"/>
</dbReference>
<name>A0A835TD11_9CHLO</name>
<dbReference type="Proteomes" id="UP000613740">
    <property type="component" value="Unassembled WGS sequence"/>
</dbReference>
<evidence type="ECO:0000256" key="2">
    <source>
        <dbReference type="ARBA" id="ARBA00006921"/>
    </source>
</evidence>
<evidence type="ECO:0008006" key="12">
    <source>
        <dbReference type="Google" id="ProtNLM"/>
    </source>
</evidence>
<keyword evidence="3 8" id="KW-0812">Transmembrane</keyword>
<gene>
    <name evidence="10" type="ORF">HYH02_011512</name>
</gene>
<keyword evidence="5 8" id="KW-1133">Transmembrane helix</keyword>
<evidence type="ECO:0000256" key="8">
    <source>
        <dbReference type="SAM" id="Phobius"/>
    </source>
</evidence>
<dbReference type="Pfam" id="PF04145">
    <property type="entry name" value="Ctr"/>
    <property type="match status" value="1"/>
</dbReference>